<organism evidence="3 4">
    <name type="scientific">Nocardioides simplex</name>
    <name type="common">Arthrobacter simplex</name>
    <dbReference type="NCBI Taxonomy" id="2045"/>
    <lineage>
        <taxon>Bacteria</taxon>
        <taxon>Bacillati</taxon>
        <taxon>Actinomycetota</taxon>
        <taxon>Actinomycetes</taxon>
        <taxon>Propionibacteriales</taxon>
        <taxon>Nocardioidaceae</taxon>
        <taxon>Pimelobacter</taxon>
    </lineage>
</organism>
<sequence>MTAPEAFPPPPPYAPTPAPTPGSAPAPGSPARSSMVLRHLAGAVIGLVVTPAGILVFDYGSGKYLQERARNFGDAAITGNLVVMALGALILLAVAASARLSGLGPVLAGLVWGGLPFVWYLVDLTSFFKLSRDLPSTFFWFAVPSYLFPLVGALLVGAGLGGRWRGTVRTT</sequence>
<accession>A0A7J5E4A0</accession>
<feature type="transmembrane region" description="Helical" evidence="2">
    <location>
        <begin position="36"/>
        <end position="57"/>
    </location>
</feature>
<evidence type="ECO:0000256" key="1">
    <source>
        <dbReference type="SAM" id="MobiDB-lite"/>
    </source>
</evidence>
<evidence type="ECO:0000313" key="4">
    <source>
        <dbReference type="Proteomes" id="UP000449906"/>
    </source>
</evidence>
<dbReference type="Proteomes" id="UP000449906">
    <property type="component" value="Unassembled WGS sequence"/>
</dbReference>
<feature type="transmembrane region" description="Helical" evidence="2">
    <location>
        <begin position="138"/>
        <end position="160"/>
    </location>
</feature>
<feature type="transmembrane region" description="Helical" evidence="2">
    <location>
        <begin position="103"/>
        <end position="122"/>
    </location>
</feature>
<name>A0A7J5E4A0_NOCSI</name>
<keyword evidence="2" id="KW-0472">Membrane</keyword>
<dbReference type="RefSeq" id="WP_151580310.1">
    <property type="nucleotide sequence ID" value="NZ_WBVM01000001.1"/>
</dbReference>
<keyword evidence="2" id="KW-0812">Transmembrane</keyword>
<evidence type="ECO:0000313" key="3">
    <source>
        <dbReference type="EMBL" id="KAB2812993.1"/>
    </source>
</evidence>
<protein>
    <submittedName>
        <fullName evidence="3">Uncharacterized protein</fullName>
    </submittedName>
</protein>
<feature type="region of interest" description="Disordered" evidence="1">
    <location>
        <begin position="1"/>
        <end position="30"/>
    </location>
</feature>
<reference evidence="3 4" key="1">
    <citation type="submission" date="2019-09" db="EMBL/GenBank/DDBJ databases">
        <title>Pimelobacter sp. isolated from Paulinella.</title>
        <authorList>
            <person name="Jeong S.E."/>
        </authorList>
    </citation>
    <scope>NUCLEOTIDE SEQUENCE [LARGE SCALE GENOMIC DNA]</scope>
    <source>
        <strain evidence="3 4">Pch-N</strain>
    </source>
</reference>
<proteinExistence type="predicted"/>
<evidence type="ECO:0000256" key="2">
    <source>
        <dbReference type="SAM" id="Phobius"/>
    </source>
</evidence>
<dbReference type="EMBL" id="WBVM01000001">
    <property type="protein sequence ID" value="KAB2812993.1"/>
    <property type="molecule type" value="Genomic_DNA"/>
</dbReference>
<dbReference type="AlphaFoldDB" id="A0A7J5E4A0"/>
<comment type="caution">
    <text evidence="3">The sequence shown here is derived from an EMBL/GenBank/DDBJ whole genome shotgun (WGS) entry which is preliminary data.</text>
</comment>
<feature type="compositionally biased region" description="Pro residues" evidence="1">
    <location>
        <begin position="1"/>
        <end position="28"/>
    </location>
</feature>
<gene>
    <name evidence="3" type="ORF">F9L07_14945</name>
</gene>
<keyword evidence="2" id="KW-1133">Transmembrane helix</keyword>
<feature type="transmembrane region" description="Helical" evidence="2">
    <location>
        <begin position="77"/>
        <end position="96"/>
    </location>
</feature>